<dbReference type="EMBL" id="CP133622">
    <property type="protein sequence ID" value="WMV56345.1"/>
    <property type="molecule type" value="Genomic_DNA"/>
</dbReference>
<evidence type="ECO:0000313" key="3">
    <source>
        <dbReference type="Proteomes" id="UP001234989"/>
    </source>
</evidence>
<keyword evidence="3" id="KW-1185">Reference proteome</keyword>
<protein>
    <recommendedName>
        <fullName evidence="1">R13L1/DRL21-like LRR repeat region domain-containing protein</fullName>
    </recommendedName>
</protein>
<dbReference type="Pfam" id="PF25019">
    <property type="entry name" value="LRR_R13L1-DRL21"/>
    <property type="match status" value="1"/>
</dbReference>
<accession>A0AAF1A0V7</accession>
<dbReference type="Proteomes" id="UP001234989">
    <property type="component" value="Chromosome 11"/>
</dbReference>
<evidence type="ECO:0000259" key="1">
    <source>
        <dbReference type="Pfam" id="PF25019"/>
    </source>
</evidence>
<proteinExistence type="predicted"/>
<dbReference type="InterPro" id="IPR056789">
    <property type="entry name" value="LRR_R13L1-DRL21"/>
</dbReference>
<feature type="domain" description="R13L1/DRL21-like LRR repeat region" evidence="1">
    <location>
        <begin position="1"/>
        <end position="49"/>
    </location>
</feature>
<gene>
    <name evidence="2" type="ORF">MTR67_049730</name>
</gene>
<dbReference type="AlphaFoldDB" id="A0AAF1A0V7"/>
<sequence>MEDLGELHNLYGSLSILGLQHVVDRRESLKANMRKKEHVERLSLMWSRSFAVIYR</sequence>
<evidence type="ECO:0000313" key="2">
    <source>
        <dbReference type="EMBL" id="WMV56345.1"/>
    </source>
</evidence>
<organism evidence="2 3">
    <name type="scientific">Solanum verrucosum</name>
    <dbReference type="NCBI Taxonomy" id="315347"/>
    <lineage>
        <taxon>Eukaryota</taxon>
        <taxon>Viridiplantae</taxon>
        <taxon>Streptophyta</taxon>
        <taxon>Embryophyta</taxon>
        <taxon>Tracheophyta</taxon>
        <taxon>Spermatophyta</taxon>
        <taxon>Magnoliopsida</taxon>
        <taxon>eudicotyledons</taxon>
        <taxon>Gunneridae</taxon>
        <taxon>Pentapetalae</taxon>
        <taxon>asterids</taxon>
        <taxon>lamiids</taxon>
        <taxon>Solanales</taxon>
        <taxon>Solanaceae</taxon>
        <taxon>Solanoideae</taxon>
        <taxon>Solaneae</taxon>
        <taxon>Solanum</taxon>
    </lineage>
</organism>
<reference evidence="2" key="1">
    <citation type="submission" date="2023-08" db="EMBL/GenBank/DDBJ databases">
        <title>A de novo genome assembly of Solanum verrucosum Schlechtendal, a Mexican diploid species geographically isolated from the other diploid A-genome species in potato relatives.</title>
        <authorList>
            <person name="Hosaka K."/>
        </authorList>
    </citation>
    <scope>NUCLEOTIDE SEQUENCE</scope>
    <source>
        <tissue evidence="2">Young leaves</tissue>
    </source>
</reference>
<name>A0AAF1A0V7_SOLVR</name>